<keyword evidence="3" id="KW-0732">Signal</keyword>
<feature type="signal peptide" evidence="3">
    <location>
        <begin position="1"/>
        <end position="18"/>
    </location>
</feature>
<evidence type="ECO:0000256" key="1">
    <source>
        <dbReference type="PROSITE-ProRule" id="PRU00182"/>
    </source>
</evidence>
<organism evidence="5 7">
    <name type="scientific">Macrostomum lignano</name>
    <dbReference type="NCBI Taxonomy" id="282301"/>
    <lineage>
        <taxon>Eukaryota</taxon>
        <taxon>Metazoa</taxon>
        <taxon>Spiralia</taxon>
        <taxon>Lophotrochozoa</taxon>
        <taxon>Platyhelminthes</taxon>
        <taxon>Rhabditophora</taxon>
        <taxon>Macrostomorpha</taxon>
        <taxon>Macrostomida</taxon>
        <taxon>Macrostomidae</taxon>
        <taxon>Macrostomum</taxon>
    </lineage>
</organism>
<dbReference type="PANTHER" id="PTHR13633">
    <property type="entry name" value="MITOCHONDRIAL TRANSCRIPTION RESCUE FACTOR 1"/>
    <property type="match status" value="1"/>
</dbReference>
<evidence type="ECO:0000256" key="2">
    <source>
        <dbReference type="SAM" id="MobiDB-lite"/>
    </source>
</evidence>
<protein>
    <submittedName>
        <fullName evidence="6 7">S4 RNA-binding domain-containing protein</fullName>
    </submittedName>
</protein>
<sequence length="228" mass="24846">LQLQLCFCYLGRLLPTLAARGQPATAIAASRAQQQLHSLALPPLLQHPLPGPSSLPLQPLRWQQCRLKSRHSSTKGRAGHSPSSQAATDDDEESDDEDEAGSDADTEFDELSDPFYASDVSLCDKFKVQSFTCKSLRAAKLASLGTGLSKSKVDQLCLLGRMYINGQKTIKKGAACGIGDSVSIAMSFQDDLAMVKQVRLLHGRVLPTGSYRIVLRCWKQPFMLRLAS</sequence>
<keyword evidence="1" id="KW-0694">RNA-binding</keyword>
<dbReference type="PANTHER" id="PTHR13633:SF3">
    <property type="entry name" value="MITOCHONDRIAL TRANSCRIPTION RESCUE FACTOR 1"/>
    <property type="match status" value="1"/>
</dbReference>
<dbReference type="Proteomes" id="UP000095280">
    <property type="component" value="Unplaced"/>
</dbReference>
<evidence type="ECO:0000313" key="6">
    <source>
        <dbReference type="WBParaSite" id="maker-uti_cns_0012681-snap-gene-0.11-mRNA-1"/>
    </source>
</evidence>
<dbReference type="PROSITE" id="PS50889">
    <property type="entry name" value="S4"/>
    <property type="match status" value="1"/>
</dbReference>
<name>A0A1I8IN17_9PLAT</name>
<evidence type="ECO:0000313" key="5">
    <source>
        <dbReference type="Proteomes" id="UP000095280"/>
    </source>
</evidence>
<feature type="chain" id="PRO_5009845852" evidence="3">
    <location>
        <begin position="19"/>
        <end position="228"/>
    </location>
</feature>
<keyword evidence="5" id="KW-1185">Reference proteome</keyword>
<evidence type="ECO:0000259" key="4">
    <source>
        <dbReference type="Pfam" id="PF25818"/>
    </source>
</evidence>
<proteinExistence type="predicted"/>
<dbReference type="Pfam" id="PF25818">
    <property type="entry name" value="MTRES1_C"/>
    <property type="match status" value="1"/>
</dbReference>
<dbReference type="GO" id="GO:0005739">
    <property type="term" value="C:mitochondrion"/>
    <property type="evidence" value="ECO:0007669"/>
    <property type="project" value="TreeGrafter"/>
</dbReference>
<dbReference type="WBParaSite" id="maker-uti_cns_0014604-snap-gene-0.4-mRNA-1">
    <property type="protein sequence ID" value="maker-uti_cns_0014604-snap-gene-0.4-mRNA-1"/>
    <property type="gene ID" value="maker-uti_cns_0014604-snap-gene-0.4"/>
</dbReference>
<feature type="region of interest" description="Disordered" evidence="2">
    <location>
        <begin position="71"/>
        <end position="109"/>
    </location>
</feature>
<evidence type="ECO:0000256" key="3">
    <source>
        <dbReference type="SAM" id="SignalP"/>
    </source>
</evidence>
<dbReference type="AlphaFoldDB" id="A0A1I8IN17"/>
<reference evidence="6 7" key="1">
    <citation type="submission" date="2016-11" db="UniProtKB">
        <authorList>
            <consortium name="WormBaseParasite"/>
        </authorList>
    </citation>
    <scope>IDENTIFICATION</scope>
</reference>
<accession>A0A1I8IN17</accession>
<dbReference type="GO" id="GO:1903108">
    <property type="term" value="P:regulation of mitochondrial transcription"/>
    <property type="evidence" value="ECO:0007669"/>
    <property type="project" value="TreeGrafter"/>
</dbReference>
<dbReference type="WBParaSite" id="maker-uti_cns_0012681-snap-gene-0.11-mRNA-1">
    <property type="protein sequence ID" value="maker-uti_cns_0012681-snap-gene-0.11-mRNA-1"/>
    <property type="gene ID" value="maker-uti_cns_0012681-snap-gene-0.11"/>
</dbReference>
<feature type="domain" description="Mitochondrial transcription rescue factor 1 C-terminal" evidence="4">
    <location>
        <begin position="133"/>
        <end position="220"/>
    </location>
</feature>
<evidence type="ECO:0000313" key="7">
    <source>
        <dbReference type="WBParaSite" id="maker-uti_cns_0014604-snap-gene-0.4-mRNA-1"/>
    </source>
</evidence>
<dbReference type="GO" id="GO:0003723">
    <property type="term" value="F:RNA binding"/>
    <property type="evidence" value="ECO:0007669"/>
    <property type="project" value="UniProtKB-KW"/>
</dbReference>
<dbReference type="InterPro" id="IPR057896">
    <property type="entry name" value="MTRES1_C"/>
</dbReference>
<feature type="compositionally biased region" description="Acidic residues" evidence="2">
    <location>
        <begin position="88"/>
        <end position="109"/>
    </location>
</feature>